<dbReference type="Gene3D" id="3.60.110.10">
    <property type="entry name" value="Carbon-nitrogen hydrolase"/>
    <property type="match status" value="1"/>
</dbReference>
<dbReference type="GO" id="GO:0016811">
    <property type="term" value="F:hydrolase activity, acting on carbon-nitrogen (but not peptide) bonds, in linear amides"/>
    <property type="evidence" value="ECO:0007669"/>
    <property type="project" value="InterPro"/>
</dbReference>
<protein>
    <recommendedName>
        <fullName evidence="6">CN hydrolase domain-containing protein</fullName>
    </recommendedName>
</protein>
<dbReference type="Pfam" id="PF19018">
    <property type="entry name" value="Vanin_C"/>
    <property type="match status" value="1"/>
</dbReference>
<reference evidence="7 8" key="1">
    <citation type="submission" date="2019-01" db="EMBL/GenBank/DDBJ databases">
        <title>A draft genome assembly of the solar-powered sea slug Elysia chlorotica.</title>
        <authorList>
            <person name="Cai H."/>
            <person name="Li Q."/>
            <person name="Fang X."/>
            <person name="Li J."/>
            <person name="Curtis N.E."/>
            <person name="Altenburger A."/>
            <person name="Shibata T."/>
            <person name="Feng M."/>
            <person name="Maeda T."/>
            <person name="Schwartz J.A."/>
            <person name="Shigenobu S."/>
            <person name="Lundholm N."/>
            <person name="Nishiyama T."/>
            <person name="Yang H."/>
            <person name="Hasebe M."/>
            <person name="Li S."/>
            <person name="Pierce S.K."/>
            <person name="Wang J."/>
        </authorList>
    </citation>
    <scope>NUCLEOTIDE SEQUENCE [LARGE SCALE GENOMIC DNA]</scope>
    <source>
        <strain evidence="7">EC2010</strain>
        <tissue evidence="7">Whole organism of an adult</tissue>
    </source>
</reference>
<dbReference type="AlphaFoldDB" id="A0A433UCZ5"/>
<feature type="domain" description="CN hydrolase" evidence="6">
    <location>
        <begin position="59"/>
        <end position="329"/>
    </location>
</feature>
<proteinExistence type="inferred from homology"/>
<dbReference type="FunFam" id="3.60.110.10:FF:000001">
    <property type="entry name" value="biotinidase isoform X1"/>
    <property type="match status" value="1"/>
</dbReference>
<evidence type="ECO:0000256" key="1">
    <source>
        <dbReference type="ARBA" id="ARBA00008225"/>
    </source>
</evidence>
<comment type="similarity">
    <text evidence="1">Belongs to the carbon-nitrogen hydrolase superfamily. BTD/VNN family.</text>
</comment>
<feature type="signal peptide" evidence="5">
    <location>
        <begin position="1"/>
        <end position="38"/>
    </location>
</feature>
<feature type="non-terminal residue" evidence="7">
    <location>
        <position position="521"/>
    </location>
</feature>
<dbReference type="PANTHER" id="PTHR10609:SF27">
    <property type="entry name" value="CN HYDROLASE DOMAIN-CONTAINING PROTEIN-RELATED"/>
    <property type="match status" value="1"/>
</dbReference>
<keyword evidence="4" id="KW-0325">Glycoprotein</keyword>
<gene>
    <name evidence="7" type="ORF">EGW08_000512</name>
</gene>
<evidence type="ECO:0000259" key="6">
    <source>
        <dbReference type="PROSITE" id="PS50263"/>
    </source>
</evidence>
<dbReference type="Pfam" id="PF00795">
    <property type="entry name" value="CN_hydrolase"/>
    <property type="match status" value="1"/>
</dbReference>
<comment type="caution">
    <text evidence="7">The sequence shown here is derived from an EMBL/GenBank/DDBJ whole genome shotgun (WGS) entry which is preliminary data.</text>
</comment>
<dbReference type="STRING" id="188477.A0A433UCZ5"/>
<dbReference type="PANTHER" id="PTHR10609">
    <property type="entry name" value="BIOTINIDASE-RELATED"/>
    <property type="match status" value="1"/>
</dbReference>
<evidence type="ECO:0000256" key="5">
    <source>
        <dbReference type="SAM" id="SignalP"/>
    </source>
</evidence>
<evidence type="ECO:0000256" key="4">
    <source>
        <dbReference type="ARBA" id="ARBA00023180"/>
    </source>
</evidence>
<keyword evidence="3" id="KW-0378">Hydrolase</keyword>
<keyword evidence="8" id="KW-1185">Reference proteome</keyword>
<dbReference type="Proteomes" id="UP000271974">
    <property type="component" value="Unassembled WGS sequence"/>
</dbReference>
<evidence type="ECO:0000256" key="3">
    <source>
        <dbReference type="ARBA" id="ARBA00022801"/>
    </source>
</evidence>
<dbReference type="PROSITE" id="PS50263">
    <property type="entry name" value="CN_HYDROLASE"/>
    <property type="match status" value="1"/>
</dbReference>
<evidence type="ECO:0000313" key="8">
    <source>
        <dbReference type="Proteomes" id="UP000271974"/>
    </source>
</evidence>
<organism evidence="7 8">
    <name type="scientific">Elysia chlorotica</name>
    <name type="common">Eastern emerald elysia</name>
    <name type="synonym">Sea slug</name>
    <dbReference type="NCBI Taxonomy" id="188477"/>
    <lineage>
        <taxon>Eukaryota</taxon>
        <taxon>Metazoa</taxon>
        <taxon>Spiralia</taxon>
        <taxon>Lophotrochozoa</taxon>
        <taxon>Mollusca</taxon>
        <taxon>Gastropoda</taxon>
        <taxon>Heterobranchia</taxon>
        <taxon>Euthyneura</taxon>
        <taxon>Panpulmonata</taxon>
        <taxon>Sacoglossa</taxon>
        <taxon>Placobranchoidea</taxon>
        <taxon>Plakobranchidae</taxon>
        <taxon>Elysia</taxon>
    </lineage>
</organism>
<dbReference type="InterPro" id="IPR043957">
    <property type="entry name" value="Vanin_C"/>
</dbReference>
<accession>A0A433UCZ5</accession>
<dbReference type="EMBL" id="RQTK01000007">
    <property type="protein sequence ID" value="RUS91686.1"/>
    <property type="molecule type" value="Genomic_DNA"/>
</dbReference>
<sequence>MYQSQTPPGYKVNRRNVIKMLLVHLIVMAATLNGSSMATGSAPSKFKAAVYAHAAFIPHDVTPVSREEALQVMVRNIQVYKKQAEEASKQDVDIIVFPEDGLYGMMFNRDTVYPYLEFVPDPNSVDWIPCEDSQRYKDIEVQVYLSCMAKQYQLYLVANIGDKQPCNTSQDPSCPSDGRYQYNTDVAYGPDGKFLAKYHKYNLFYEEQFNKPDPKPVFFDTPFGRFGMITCFDIIFKQPVISLVEEFNVTNIAFPTAWMDALPLFPAIGFHSSFARAHGVNFLSANIHLPEFRFDGSGLYAPDGARAFHYSSTLSGQGSPKLVIADMDVILPGMTHTNRPSMEPTHDANPIKNDSPGLEFQSSLFGDTYTFVALIKPSGIVKACHGRTCCELSYTTDASTFKETELFALGAFDGLHTLEGSYYIQNCALVKCADAKNKSSCGSSTVNSTTVFTQVSLRGQFQTPYVYPQLIRSDSQGNLSVSEPGAWTFTGSAIETSSSFRGSLLSAMLVARDYGKDDGSQ</sequence>
<dbReference type="CDD" id="cd07567">
    <property type="entry name" value="biotinidase_like"/>
    <property type="match status" value="1"/>
</dbReference>
<feature type="chain" id="PRO_5019421071" description="CN hydrolase domain-containing protein" evidence="5">
    <location>
        <begin position="39"/>
        <end position="521"/>
    </location>
</feature>
<dbReference type="InterPro" id="IPR012101">
    <property type="entry name" value="Biotinidase-like_euk"/>
</dbReference>
<keyword evidence="2 5" id="KW-0732">Signal</keyword>
<dbReference type="InterPro" id="IPR003010">
    <property type="entry name" value="C-N_Hydrolase"/>
</dbReference>
<dbReference type="OrthoDB" id="10250282at2759"/>
<evidence type="ECO:0000256" key="2">
    <source>
        <dbReference type="ARBA" id="ARBA00022729"/>
    </source>
</evidence>
<dbReference type="InterPro" id="IPR040154">
    <property type="entry name" value="Biotinidase/VNN"/>
</dbReference>
<dbReference type="SUPFAM" id="SSF56317">
    <property type="entry name" value="Carbon-nitrogen hydrolase"/>
    <property type="match status" value="1"/>
</dbReference>
<evidence type="ECO:0000313" key="7">
    <source>
        <dbReference type="EMBL" id="RUS91686.1"/>
    </source>
</evidence>
<name>A0A433UCZ5_ELYCH</name>
<dbReference type="InterPro" id="IPR036526">
    <property type="entry name" value="C-N_Hydrolase_sf"/>
</dbReference>